<dbReference type="InterPro" id="IPR014710">
    <property type="entry name" value="RmlC-like_jellyroll"/>
</dbReference>
<evidence type="ECO:0000313" key="1">
    <source>
        <dbReference type="EMBL" id="ODN41940.1"/>
    </source>
</evidence>
<keyword evidence="2" id="KW-1185">Reference proteome</keyword>
<evidence type="ECO:0000313" key="2">
    <source>
        <dbReference type="Proteomes" id="UP000094329"/>
    </source>
</evidence>
<dbReference type="EMBL" id="MDTU01000001">
    <property type="protein sequence ID" value="ODN41940.1"/>
    <property type="molecule type" value="Genomic_DNA"/>
</dbReference>
<sequence>MFQTSGLNSNTLQIDINHIHLDSSWLTARKGLYIKPALIDLANNSLTFYSLAQYDLEGSLHYHTGASYGVLLRGSLDIYEENHPTQHIDAGGFTYSPAGVLHRAVQYCDDKDIWLYYGTLVGNIIYVDENLQPKKSVDAMSTYKMAQDHCKEQDIDFQSLNITLIQN</sequence>
<dbReference type="InterPro" id="IPR011051">
    <property type="entry name" value="RmlC_Cupin_sf"/>
</dbReference>
<dbReference type="RefSeq" id="WP_069311741.1">
    <property type="nucleotide sequence ID" value="NZ_MDTU01000001.1"/>
</dbReference>
<comment type="caution">
    <text evidence="1">The sequence shown here is derived from an EMBL/GenBank/DDBJ whole genome shotgun (WGS) entry which is preliminary data.</text>
</comment>
<dbReference type="Gene3D" id="2.60.120.10">
    <property type="entry name" value="Jelly Rolls"/>
    <property type="match status" value="1"/>
</dbReference>
<dbReference type="Proteomes" id="UP000094329">
    <property type="component" value="Unassembled WGS sequence"/>
</dbReference>
<protein>
    <recommendedName>
        <fullName evidence="3">Cupin 2 conserved barrel domain-containing protein</fullName>
    </recommendedName>
</protein>
<proteinExistence type="predicted"/>
<reference evidence="1 2" key="1">
    <citation type="submission" date="2016-08" db="EMBL/GenBank/DDBJ databases">
        <title>Draft genome sequence of Candidatus Piscirickettsia litoralis, from seawater.</title>
        <authorList>
            <person name="Wan X."/>
            <person name="Lee A.J."/>
            <person name="Hou S."/>
            <person name="Donachie S.P."/>
        </authorList>
    </citation>
    <scope>NUCLEOTIDE SEQUENCE [LARGE SCALE GENOMIC DNA]</scope>
    <source>
        <strain evidence="1 2">Y2</strain>
    </source>
</reference>
<name>A0ABX3A0D7_9GAMM</name>
<accession>A0ABX3A0D7</accession>
<dbReference type="SUPFAM" id="SSF51182">
    <property type="entry name" value="RmlC-like cupins"/>
    <property type="match status" value="1"/>
</dbReference>
<organism evidence="1 2">
    <name type="scientific">Piscirickettsia litoralis</name>
    <dbReference type="NCBI Taxonomy" id="1891921"/>
    <lineage>
        <taxon>Bacteria</taxon>
        <taxon>Pseudomonadati</taxon>
        <taxon>Pseudomonadota</taxon>
        <taxon>Gammaproteobacteria</taxon>
        <taxon>Thiotrichales</taxon>
        <taxon>Piscirickettsiaceae</taxon>
        <taxon>Piscirickettsia</taxon>
    </lineage>
</organism>
<evidence type="ECO:0008006" key="3">
    <source>
        <dbReference type="Google" id="ProtNLM"/>
    </source>
</evidence>
<gene>
    <name evidence="1" type="ORF">BGC07_01880</name>
</gene>